<proteinExistence type="predicted"/>
<keyword evidence="2" id="KW-1185">Reference proteome</keyword>
<evidence type="ECO:0000313" key="1">
    <source>
        <dbReference type="EMBL" id="KAL0944554.1"/>
    </source>
</evidence>
<protein>
    <submittedName>
        <fullName evidence="1">Uncharacterized protein</fullName>
    </submittedName>
</protein>
<accession>A0ACC3ZKA2</accession>
<dbReference type="Proteomes" id="UP000805649">
    <property type="component" value="Unassembled WGS sequence"/>
</dbReference>
<gene>
    <name evidence="1" type="ORF">CTRU02_202441</name>
</gene>
<evidence type="ECO:0000313" key="2">
    <source>
        <dbReference type="Proteomes" id="UP000805649"/>
    </source>
</evidence>
<dbReference type="EMBL" id="VUJX02000001">
    <property type="protein sequence ID" value="KAL0944554.1"/>
    <property type="molecule type" value="Genomic_DNA"/>
</dbReference>
<reference evidence="1 2" key="1">
    <citation type="journal article" date="2020" name="Phytopathology">
        <title>Genome Sequence Resources of Colletotrichum truncatum, C. plurivorum, C. musicola, and C. sojae: Four Species Pathogenic to Soybean (Glycine max).</title>
        <authorList>
            <person name="Rogerio F."/>
            <person name="Boufleur T.R."/>
            <person name="Ciampi-Guillardi M."/>
            <person name="Sukno S.A."/>
            <person name="Thon M.R."/>
            <person name="Massola Junior N.S."/>
            <person name="Baroncelli R."/>
        </authorList>
    </citation>
    <scope>NUCLEOTIDE SEQUENCE [LARGE SCALE GENOMIC DNA]</scope>
    <source>
        <strain evidence="1 2">CMES1059</strain>
    </source>
</reference>
<comment type="caution">
    <text evidence="1">The sequence shown here is derived from an EMBL/GenBank/DDBJ whole genome shotgun (WGS) entry which is preliminary data.</text>
</comment>
<sequence>MTDKSGSRPLPIIYINGFPGTGKLTIAQIISGDSSRMLKLVHNHLLINPVEAVLQREQPGYHTLRRRIRSAVFDSLIHERATHASAYIFTDAQTDFENGPAVCQEYERCASERGCDFVPIILHCDEETNLQRLVESDRAAQGKLIDAELLKKFRAGPDLYGFDNNPSQLRLDVSNLSPEAAAAEILSHLSKVCPELKEHYQKPKSTQS</sequence>
<name>A0ACC3ZKA2_COLTU</name>
<organism evidence="1 2">
    <name type="scientific">Colletotrichum truncatum</name>
    <name type="common">Anthracnose fungus</name>
    <name type="synonym">Colletotrichum capsici</name>
    <dbReference type="NCBI Taxonomy" id="5467"/>
    <lineage>
        <taxon>Eukaryota</taxon>
        <taxon>Fungi</taxon>
        <taxon>Dikarya</taxon>
        <taxon>Ascomycota</taxon>
        <taxon>Pezizomycotina</taxon>
        <taxon>Sordariomycetes</taxon>
        <taxon>Hypocreomycetidae</taxon>
        <taxon>Glomerellales</taxon>
        <taxon>Glomerellaceae</taxon>
        <taxon>Colletotrichum</taxon>
        <taxon>Colletotrichum truncatum species complex</taxon>
    </lineage>
</organism>